<proteinExistence type="predicted"/>
<dbReference type="Gene3D" id="3.40.33.10">
    <property type="entry name" value="CAP"/>
    <property type="match status" value="1"/>
</dbReference>
<dbReference type="AlphaFoldDB" id="A0A1F5EEP2"/>
<dbReference type="PANTHER" id="PTHR31157:SF1">
    <property type="entry name" value="SCP DOMAIN-CONTAINING PROTEIN"/>
    <property type="match status" value="1"/>
</dbReference>
<evidence type="ECO:0000259" key="1">
    <source>
        <dbReference type="Pfam" id="PF00188"/>
    </source>
</evidence>
<comment type="caution">
    <text evidence="2">The sequence shown here is derived from an EMBL/GenBank/DDBJ whole genome shotgun (WGS) entry which is preliminary data.</text>
</comment>
<dbReference type="SUPFAM" id="SSF55797">
    <property type="entry name" value="PR-1-like"/>
    <property type="match status" value="1"/>
</dbReference>
<dbReference type="CDD" id="cd05379">
    <property type="entry name" value="CAP_bacterial"/>
    <property type="match status" value="1"/>
</dbReference>
<evidence type="ECO:0000313" key="3">
    <source>
        <dbReference type="Proteomes" id="UP000178583"/>
    </source>
</evidence>
<accession>A0A1F5EEP2</accession>
<dbReference type="EMBL" id="MEZY01000004">
    <property type="protein sequence ID" value="OGD65858.1"/>
    <property type="molecule type" value="Genomic_DNA"/>
</dbReference>
<name>A0A1F5EEP2_9BACT</name>
<evidence type="ECO:0000313" key="2">
    <source>
        <dbReference type="EMBL" id="OGD65858.1"/>
    </source>
</evidence>
<organism evidence="2 3">
    <name type="scientific">Candidatus Berkelbacteria bacterium RIFOXYA2_FULL_43_10</name>
    <dbReference type="NCBI Taxonomy" id="1797472"/>
    <lineage>
        <taxon>Bacteria</taxon>
        <taxon>Candidatus Berkelbacteria</taxon>
    </lineage>
</organism>
<dbReference type="PANTHER" id="PTHR31157">
    <property type="entry name" value="SCP DOMAIN-CONTAINING PROTEIN"/>
    <property type="match status" value="1"/>
</dbReference>
<dbReference type="Proteomes" id="UP000178583">
    <property type="component" value="Unassembled WGS sequence"/>
</dbReference>
<sequence length="197" mass="22161">MNTEINKNQNKTHITRHHLSKKILEIAVFVLLFSSSVITSAKAAPITEANIRSLVNAERTLRGIVGLYSDDRLKRAAFDKSKDMIDKDYFEHYAFGLAPWDFIAKENYNYLYAGENLAMDFDTAEGMVSAWMDSPAHRANILNEDYADIGVGVVKGEFTDGSGTHETVMVTEMFGREKPAIIRAIDTAVEYVRGLFR</sequence>
<dbReference type="InterPro" id="IPR014044">
    <property type="entry name" value="CAP_dom"/>
</dbReference>
<reference evidence="2 3" key="1">
    <citation type="journal article" date="2016" name="Nat. Commun.">
        <title>Thousands of microbial genomes shed light on interconnected biogeochemical processes in an aquifer system.</title>
        <authorList>
            <person name="Anantharaman K."/>
            <person name="Brown C.T."/>
            <person name="Hug L.A."/>
            <person name="Sharon I."/>
            <person name="Castelle C.J."/>
            <person name="Probst A.J."/>
            <person name="Thomas B.C."/>
            <person name="Singh A."/>
            <person name="Wilkins M.J."/>
            <person name="Karaoz U."/>
            <person name="Brodie E.L."/>
            <person name="Williams K.H."/>
            <person name="Hubbard S.S."/>
            <person name="Banfield J.F."/>
        </authorList>
    </citation>
    <scope>NUCLEOTIDE SEQUENCE [LARGE SCALE GENOMIC DNA]</scope>
</reference>
<dbReference type="STRING" id="1797472.A2215_00905"/>
<protein>
    <recommendedName>
        <fullName evidence="1">SCP domain-containing protein</fullName>
    </recommendedName>
</protein>
<feature type="domain" description="SCP" evidence="1">
    <location>
        <begin position="53"/>
        <end position="159"/>
    </location>
</feature>
<dbReference type="InterPro" id="IPR035940">
    <property type="entry name" value="CAP_sf"/>
</dbReference>
<gene>
    <name evidence="2" type="ORF">A2215_00905</name>
</gene>
<dbReference type="Pfam" id="PF00188">
    <property type="entry name" value="CAP"/>
    <property type="match status" value="1"/>
</dbReference>